<dbReference type="GO" id="GO:0008643">
    <property type="term" value="P:carbohydrate transport"/>
    <property type="evidence" value="ECO:0007669"/>
    <property type="project" value="InterPro"/>
</dbReference>
<feature type="chain" id="PRO_5001864376" evidence="1">
    <location>
        <begin position="21"/>
        <end position="269"/>
    </location>
</feature>
<keyword evidence="1" id="KW-0732">Signal</keyword>
<dbReference type="AlphaFoldDB" id="A0A090SAT4"/>
<reference evidence="2 3" key="1">
    <citation type="submission" date="2014-09" db="EMBL/GenBank/DDBJ databases">
        <title>Vibrio maritimus JCM 19235. (C45) whole genome shotgun sequence.</title>
        <authorList>
            <person name="Sawabe T."/>
            <person name="Meirelles P."/>
            <person name="Nakanishi M."/>
            <person name="Sayaka M."/>
            <person name="Hattori M."/>
            <person name="Ohkuma M."/>
        </authorList>
    </citation>
    <scope>NUCLEOTIDE SEQUENCE [LARGE SCALE GENOMIC DNA]</scope>
    <source>
        <strain evidence="3">JCM19235</strain>
    </source>
</reference>
<evidence type="ECO:0000313" key="3">
    <source>
        <dbReference type="Proteomes" id="UP000029228"/>
    </source>
</evidence>
<dbReference type="GO" id="GO:0042597">
    <property type="term" value="C:periplasmic space"/>
    <property type="evidence" value="ECO:0007669"/>
    <property type="project" value="InterPro"/>
</dbReference>
<dbReference type="STRING" id="990268.JCM19235_5221"/>
<comment type="caution">
    <text evidence="2">The sequence shown here is derived from an EMBL/GenBank/DDBJ whole genome shotgun (WGS) entry which is preliminary data.</text>
</comment>
<protein>
    <submittedName>
        <fullName evidence="2">Maltose operon periplasmic protein MalM</fullName>
    </submittedName>
</protein>
<feature type="signal peptide" evidence="1">
    <location>
        <begin position="1"/>
        <end position="20"/>
    </location>
</feature>
<accession>A0A090SAT4</accession>
<dbReference type="OrthoDB" id="5812146at2"/>
<name>A0A090SAT4_9VIBR</name>
<dbReference type="Proteomes" id="UP000029228">
    <property type="component" value="Unassembled WGS sequence"/>
</dbReference>
<dbReference type="PROSITE" id="PS51257">
    <property type="entry name" value="PROKAR_LIPOPROTEIN"/>
    <property type="match status" value="1"/>
</dbReference>
<gene>
    <name evidence="2" type="ORF">JCM19235_5221</name>
</gene>
<evidence type="ECO:0000256" key="1">
    <source>
        <dbReference type="SAM" id="SignalP"/>
    </source>
</evidence>
<dbReference type="Pfam" id="PF07148">
    <property type="entry name" value="MalM"/>
    <property type="match status" value="1"/>
</dbReference>
<proteinExistence type="predicted"/>
<organism evidence="2 3">
    <name type="scientific">Vibrio maritimus</name>
    <dbReference type="NCBI Taxonomy" id="990268"/>
    <lineage>
        <taxon>Bacteria</taxon>
        <taxon>Pseudomonadati</taxon>
        <taxon>Pseudomonadota</taxon>
        <taxon>Gammaproteobacteria</taxon>
        <taxon>Vibrionales</taxon>
        <taxon>Vibrionaceae</taxon>
        <taxon>Vibrio</taxon>
    </lineage>
</organism>
<dbReference type="InterPro" id="IPR010794">
    <property type="entry name" value="MalM"/>
</dbReference>
<keyword evidence="3" id="KW-1185">Reference proteome</keyword>
<dbReference type="EMBL" id="BBMR01000001">
    <property type="protein sequence ID" value="GAL16672.1"/>
    <property type="molecule type" value="Genomic_DNA"/>
</dbReference>
<evidence type="ECO:0000313" key="2">
    <source>
        <dbReference type="EMBL" id="GAL16672.1"/>
    </source>
</evidence>
<reference evidence="2 3" key="2">
    <citation type="submission" date="2014-09" db="EMBL/GenBank/DDBJ databases">
        <authorList>
            <consortium name="NBRP consortium"/>
            <person name="Sawabe T."/>
            <person name="Meirelles P."/>
            <person name="Nakanishi M."/>
            <person name="Sayaka M."/>
            <person name="Hattori M."/>
            <person name="Ohkuma M."/>
        </authorList>
    </citation>
    <scope>NUCLEOTIDE SEQUENCE [LARGE SCALE GENOMIC DNA]</scope>
    <source>
        <strain evidence="3">JCM19235</strain>
    </source>
</reference>
<sequence length="269" mass="28923">MKLSTTLISSCLLLAGCQSADVVEQTSLPTQAKINSVSQLNVLPLKAPSEQTFSIAEDSQRYIIDGVESPVVVASLPLSSGALDITVTSLIASSAFAPYIAIIRKDGSIIEQYELEEFNYLPARFHLGNRLELTFTFMPPSNSSDLMLVVYTKPNALKESVSVIHPAKLDAEARGNYLPEVKDIEVPFVESGKVVIAIASGEQQQSNVSRTPSVAVTKESSAFYHDAITKAVLDNELKKAVSLLEEAESLGVEGARETFNNAVNSTASQ</sequence>